<keyword evidence="1" id="KW-0269">Exonuclease</keyword>
<dbReference type="InterPro" id="IPR036866">
    <property type="entry name" value="RibonucZ/Hydroxyglut_hydro"/>
</dbReference>
<protein>
    <submittedName>
        <fullName evidence="4">MBL fold metallo-hydrolase</fullName>
    </submittedName>
</protein>
<reference evidence="5" key="1">
    <citation type="journal article" date="2019" name="Int. J. Syst. Evol. Microbiol.">
        <title>The Global Catalogue of Microorganisms (GCM) 10K type strain sequencing project: providing services to taxonomists for standard genome sequencing and annotation.</title>
        <authorList>
            <consortium name="The Broad Institute Genomics Platform"/>
            <consortium name="The Broad Institute Genome Sequencing Center for Infectious Disease"/>
            <person name="Wu L."/>
            <person name="Ma J."/>
        </authorList>
    </citation>
    <scope>NUCLEOTIDE SEQUENCE [LARGE SCALE GENOMIC DNA]</scope>
    <source>
        <strain evidence="5">CCUG 61696</strain>
    </source>
</reference>
<name>A0ABW3Z4G2_9HYPH</name>
<dbReference type="Gene3D" id="3.60.15.10">
    <property type="entry name" value="Ribonuclease Z/Hydroxyacylglutathione hydrolase-like"/>
    <property type="match status" value="1"/>
</dbReference>
<keyword evidence="5" id="KW-1185">Reference proteome</keyword>
<evidence type="ECO:0000259" key="3">
    <source>
        <dbReference type="SMART" id="SM00849"/>
    </source>
</evidence>
<evidence type="ECO:0000313" key="5">
    <source>
        <dbReference type="Proteomes" id="UP001597171"/>
    </source>
</evidence>
<dbReference type="InterPro" id="IPR001279">
    <property type="entry name" value="Metallo-B-lactamas"/>
</dbReference>
<dbReference type="PANTHER" id="PTHR43694">
    <property type="entry name" value="RIBONUCLEASE J"/>
    <property type="match status" value="1"/>
</dbReference>
<comment type="caution">
    <text evidence="4">The sequence shown here is derived from an EMBL/GenBank/DDBJ whole genome shotgun (WGS) entry which is preliminary data.</text>
</comment>
<feature type="domain" description="Metallo-beta-lactamase" evidence="3">
    <location>
        <begin position="13"/>
        <end position="208"/>
    </location>
</feature>
<dbReference type="Gene3D" id="3.40.50.10710">
    <property type="entry name" value="Metallo-hydrolase/oxidoreductase"/>
    <property type="match status" value="1"/>
</dbReference>
<dbReference type="PANTHER" id="PTHR43694:SF1">
    <property type="entry name" value="RIBONUCLEASE J"/>
    <property type="match status" value="1"/>
</dbReference>
<proteinExistence type="predicted"/>
<dbReference type="EMBL" id="JBHTMX010000005">
    <property type="protein sequence ID" value="MFD1330745.1"/>
    <property type="molecule type" value="Genomic_DNA"/>
</dbReference>
<keyword evidence="2" id="KW-0694">RNA-binding</keyword>
<keyword evidence="1" id="KW-0540">Nuclease</keyword>
<dbReference type="SUPFAM" id="SSF56281">
    <property type="entry name" value="Metallo-hydrolase/oxidoreductase"/>
    <property type="match status" value="1"/>
</dbReference>
<evidence type="ECO:0000256" key="2">
    <source>
        <dbReference type="ARBA" id="ARBA00022884"/>
    </source>
</evidence>
<dbReference type="CDD" id="cd07732">
    <property type="entry name" value="metallo-hydrolase-like_MBL-fold"/>
    <property type="match status" value="1"/>
</dbReference>
<organism evidence="4 5">
    <name type="scientific">Methylopila musalis</name>
    <dbReference type="NCBI Taxonomy" id="1134781"/>
    <lineage>
        <taxon>Bacteria</taxon>
        <taxon>Pseudomonadati</taxon>
        <taxon>Pseudomonadota</taxon>
        <taxon>Alphaproteobacteria</taxon>
        <taxon>Hyphomicrobiales</taxon>
        <taxon>Methylopilaceae</taxon>
        <taxon>Methylopila</taxon>
    </lineage>
</organism>
<sequence length="414" mass="44740">MRVRIHRGARQIGGTVVELEHDGRRLLLDCGLPLDGDPDDPGVMPAVDGLAVADDGLLGVVLSHGHRDHWGLLPRARAALPIFMGEATERIFTAAAPFVPGTLTTKASGHLVDGQPLEVGPFAVTPHLVCHSAFDAYELTVDAGGRRLFYSGDIRGHGRKAQLFERLIAQPPSNVDAMLMEGSSIGRLDAASRFPSEGDIESQLFDAIAATEGMALVAASAQNIDRVVSIFRATRRAGRTLVVDLYAAEILHATNRATIPQTSWPDVALFTPQHQRVKIKAEGLFPLLDRHKANRAFPEALAAEPSRFVVLFRGTMLADLVRAGCLSGARAIWPQWDGYLKDERGASLQAALAAASVPLDVIHTSGHASIFDLQRLAAAIRPRALVPIHTFEAGRFPSLFDNVVVRADGEWWEV</sequence>
<gene>
    <name evidence="4" type="ORF">ACFQ4O_01900</name>
</gene>
<dbReference type="InterPro" id="IPR042173">
    <property type="entry name" value="RNase_J_2"/>
</dbReference>
<evidence type="ECO:0000313" key="4">
    <source>
        <dbReference type="EMBL" id="MFD1330745.1"/>
    </source>
</evidence>
<accession>A0ABW3Z4G2</accession>
<evidence type="ECO:0000256" key="1">
    <source>
        <dbReference type="ARBA" id="ARBA00022839"/>
    </source>
</evidence>
<dbReference type="SMART" id="SM00849">
    <property type="entry name" value="Lactamase_B"/>
    <property type="match status" value="1"/>
</dbReference>
<dbReference type="RefSeq" id="WP_378773938.1">
    <property type="nucleotide sequence ID" value="NZ_JBHTMX010000005.1"/>
</dbReference>
<keyword evidence="1" id="KW-0378">Hydrolase</keyword>
<dbReference type="Proteomes" id="UP001597171">
    <property type="component" value="Unassembled WGS sequence"/>
</dbReference>